<feature type="region of interest" description="Disordered" evidence="1">
    <location>
        <begin position="511"/>
        <end position="588"/>
    </location>
</feature>
<keyword evidence="4" id="KW-1185">Reference proteome</keyword>
<evidence type="ECO:0000313" key="4">
    <source>
        <dbReference type="Proteomes" id="UP000002149"/>
    </source>
</evidence>
<dbReference type="SUPFAM" id="SSF82199">
    <property type="entry name" value="SET domain"/>
    <property type="match status" value="1"/>
</dbReference>
<protein>
    <recommendedName>
        <fullName evidence="2">SET domain-containing protein</fullName>
    </recommendedName>
</protein>
<dbReference type="GeneID" id="3254508"/>
<dbReference type="PANTHER" id="PTHR47332">
    <property type="entry name" value="SET DOMAIN-CONTAINING PROTEIN 5"/>
    <property type="match status" value="1"/>
</dbReference>
<dbReference type="STRING" id="214684.Q5K943"/>
<feature type="compositionally biased region" description="Low complexity" evidence="1">
    <location>
        <begin position="30"/>
        <end position="42"/>
    </location>
</feature>
<proteinExistence type="predicted"/>
<feature type="compositionally biased region" description="Basic residues" evidence="1">
    <location>
        <begin position="290"/>
        <end position="302"/>
    </location>
</feature>
<reference evidence="3 4" key="1">
    <citation type="journal article" date="2005" name="Science">
        <title>The genome of the basidiomycetous yeast and human pathogen Cryptococcus neoformans.</title>
        <authorList>
            <person name="Loftus B.J."/>
            <person name="Fung E."/>
            <person name="Roncaglia P."/>
            <person name="Rowley D."/>
            <person name="Amedeo P."/>
            <person name="Bruno D."/>
            <person name="Vamathevan J."/>
            <person name="Miranda M."/>
            <person name="Anderson I.J."/>
            <person name="Fraser J.A."/>
            <person name="Allen J.E."/>
            <person name="Bosdet I.E."/>
            <person name="Brent M.R."/>
            <person name="Chiu R."/>
            <person name="Doering T.L."/>
            <person name="Donlin M.J."/>
            <person name="D'Souza C.A."/>
            <person name="Fox D.S."/>
            <person name="Grinberg V."/>
            <person name="Fu J."/>
            <person name="Fukushima M."/>
            <person name="Haas B.J."/>
            <person name="Huang J.C."/>
            <person name="Janbon G."/>
            <person name="Jones S.J."/>
            <person name="Koo H.L."/>
            <person name="Krzywinski M.I."/>
            <person name="Kwon-Chung J.K."/>
            <person name="Lengeler K.B."/>
            <person name="Maiti R."/>
            <person name="Marra M.A."/>
            <person name="Marra R.E."/>
            <person name="Mathewson C.A."/>
            <person name="Mitchell T.G."/>
            <person name="Pertea M."/>
            <person name="Riggs F.R."/>
            <person name="Salzberg S.L."/>
            <person name="Schein J.E."/>
            <person name="Shvartsbeyn A."/>
            <person name="Shin H."/>
            <person name="Shumway M."/>
            <person name="Specht C.A."/>
            <person name="Suh B.B."/>
            <person name="Tenney A."/>
            <person name="Utterback T.R."/>
            <person name="Wickes B.L."/>
            <person name="Wortman J.R."/>
            <person name="Wye N.H."/>
            <person name="Kronstad J.W."/>
            <person name="Lodge J.K."/>
            <person name="Heitman J."/>
            <person name="Davis R.W."/>
            <person name="Fraser C.M."/>
            <person name="Hyman R.W."/>
        </authorList>
    </citation>
    <scope>NUCLEOTIDE SEQUENCE [LARGE SCALE GENOMIC DNA]</scope>
    <source>
        <strain evidence="4">JEC21 / ATCC MYA-565</strain>
    </source>
</reference>
<feature type="compositionally biased region" description="Basic and acidic residues" evidence="1">
    <location>
        <begin position="13"/>
        <end position="28"/>
    </location>
</feature>
<dbReference type="AlphaFoldDB" id="Q5K943"/>
<dbReference type="Gene3D" id="2.170.270.10">
    <property type="entry name" value="SET domain"/>
    <property type="match status" value="1"/>
</dbReference>
<dbReference type="Proteomes" id="UP000002149">
    <property type="component" value="Chromosome 11"/>
</dbReference>
<dbReference type="HOGENOM" id="CLU_1310064_0_0_1"/>
<accession>Q5K943</accession>
<feature type="compositionally biased region" description="Polar residues" evidence="1">
    <location>
        <begin position="112"/>
        <end position="138"/>
    </location>
</feature>
<dbReference type="PANTHER" id="PTHR47332:SF4">
    <property type="entry name" value="SET DOMAIN-CONTAINING PROTEIN 5"/>
    <property type="match status" value="1"/>
</dbReference>
<dbReference type="EMBL" id="AE017351">
    <property type="protein sequence ID" value="AAW46250.2"/>
    <property type="molecule type" value="Genomic_DNA"/>
</dbReference>
<feature type="region of interest" description="Disordered" evidence="1">
    <location>
        <begin position="453"/>
        <end position="495"/>
    </location>
</feature>
<dbReference type="Pfam" id="PF00856">
    <property type="entry name" value="SET"/>
    <property type="match status" value="1"/>
</dbReference>
<evidence type="ECO:0000256" key="1">
    <source>
        <dbReference type="SAM" id="MobiDB-lite"/>
    </source>
</evidence>
<dbReference type="InterPro" id="IPR046341">
    <property type="entry name" value="SET_dom_sf"/>
</dbReference>
<sequence length="1013" mass="114658">MPLKLSRFFNPNLDKRPSKSNAGDECRLETSSLTSSHNSHQSAPGFIPTMFSRRLLMTKRTDDTRLSRSKSALGTKVQKSPKKRSRVGLKEKYKWNKEYDMMEDEMHEELTKQVSPPANDTLSVQSQKPNGSSSNNSHPLYHPVTGPPVGCPGYAWDPSQQTWIYIMPYGQPYSGPGWAPPKKAFQTLYPQAQGPDDYTGQGWYMPHKIQGPPIVKPLPIKKEISYYYPTAIQMGHRHSYNQLTVDARPAQMASSLTYRVSTSNITYNQSSYYGQNWEPPQAPSGANKPHFTRRPPKTHAKHASGFSVSQYNPSTFRRHQTDQVYQERLHSSSFTNAEHSQQPSAHVFRKKPKSFYEGPSLSDIPDHDISPLLIGVNQIQDGQCSRESLNELRVQEFPPNDEKVYNHPPVTDDKEVKIEKTFIEQSAEEANRAQLTPNDKDMADHEAVIEPGDIEAKQDLPSDKPQVTLLGVTTSPSITQGTFSTSASEAPDTASNVDQLDVTIITPISPLSQAAESQAPFSNEDEQRLETKDDEEEEWQYQRHQRKKMKNNFKTEPLTKPQDSKSVLKDIDDEVSEPGKSTQGHDARVSIELENRQLDNISSCPEDAIEDAEEGGLTAHQDLTTLKKSKGQKKRARAKAKKLEADGADNGEGNSPRRQKSSDASKFTRIAEGQRFSNNPWFKEVHRGTGARYIAKRDIPRGQTIMKELALINLPYYQPRDSKQMDYLFEETEPRTRTKMNNLRNHFPSIDSRLSRIKGNSITVNMEDGGYRLVVFENILRISKACRPNVRFIYLDPHNPEVTIAYLVAIDDIPAGHELFIRYGPTFFGDRNQRQRLLLQETGSKCQCKDCSSQSPAMVERSASNFRNYSWTMGRILRDGGGDYPSITLSRLEESLAIIAEERVWEHLFERFRNAWELCGLWGDAESTRAWMRLGRYAAVYSLGDEVGPMEYEECAKDPVTYPWFGSRGRAKLHGPSKDLLLRTLGPIAHAQINPLTGKEVTLDELVAEIEGW</sequence>
<feature type="compositionally biased region" description="Polar residues" evidence="1">
    <location>
        <begin position="471"/>
        <end position="495"/>
    </location>
</feature>
<dbReference type="GO" id="GO:0016279">
    <property type="term" value="F:protein-lysine N-methyltransferase activity"/>
    <property type="evidence" value="ECO:0000318"/>
    <property type="project" value="GO_Central"/>
</dbReference>
<dbReference type="RefSeq" id="XP_024513759.1">
    <property type="nucleotide sequence ID" value="XM_024658115.1"/>
</dbReference>
<dbReference type="CDD" id="cd20071">
    <property type="entry name" value="SET_SMYD"/>
    <property type="match status" value="1"/>
</dbReference>
<evidence type="ECO:0000313" key="3">
    <source>
        <dbReference type="EMBL" id="AAW46250.2"/>
    </source>
</evidence>
<dbReference type="GO" id="GO:0042054">
    <property type="term" value="F:histone methyltransferase activity"/>
    <property type="evidence" value="ECO:0000318"/>
    <property type="project" value="GO_Central"/>
</dbReference>
<dbReference type="VEuPathDB" id="FungiDB:CNK03280"/>
<feature type="compositionally biased region" description="Polar residues" evidence="1">
    <location>
        <begin position="306"/>
        <end position="315"/>
    </location>
</feature>
<feature type="region of interest" description="Disordered" evidence="1">
    <location>
        <begin position="1"/>
        <end position="48"/>
    </location>
</feature>
<feature type="compositionally biased region" description="Polar residues" evidence="1">
    <location>
        <begin position="511"/>
        <end position="521"/>
    </location>
</feature>
<evidence type="ECO:0000259" key="2">
    <source>
        <dbReference type="PROSITE" id="PS50280"/>
    </source>
</evidence>
<feature type="region of interest" description="Disordered" evidence="1">
    <location>
        <begin position="616"/>
        <end position="670"/>
    </location>
</feature>
<feature type="region of interest" description="Disordered" evidence="1">
    <location>
        <begin position="106"/>
        <end position="141"/>
    </location>
</feature>
<name>Q5K943_CRYD1</name>
<feature type="compositionally biased region" description="Basic residues" evidence="1">
    <location>
        <begin position="627"/>
        <end position="640"/>
    </location>
</feature>
<organism evidence="3 4">
    <name type="scientific">Cryptococcus deneoformans (strain JEC21 / ATCC MYA-565)</name>
    <name type="common">Cryptococcus neoformans var. neoformans serotype D</name>
    <dbReference type="NCBI Taxonomy" id="214684"/>
    <lineage>
        <taxon>Eukaryota</taxon>
        <taxon>Fungi</taxon>
        <taxon>Dikarya</taxon>
        <taxon>Basidiomycota</taxon>
        <taxon>Agaricomycotina</taxon>
        <taxon>Tremellomycetes</taxon>
        <taxon>Tremellales</taxon>
        <taxon>Cryptococcaceae</taxon>
        <taxon>Cryptococcus</taxon>
        <taxon>Cryptococcus neoformans species complex</taxon>
    </lineage>
</organism>
<feature type="domain" description="SET" evidence="2">
    <location>
        <begin position="672"/>
        <end position="824"/>
    </location>
</feature>
<feature type="region of interest" description="Disordered" evidence="1">
    <location>
        <begin position="60"/>
        <end position="87"/>
    </location>
</feature>
<feature type="compositionally biased region" description="Basic and acidic residues" evidence="1">
    <location>
        <begin position="453"/>
        <end position="462"/>
    </location>
</feature>
<gene>
    <name evidence="3" type="ordered locus">CNK03280</name>
</gene>
<dbReference type="InParanoid" id="Q5K943"/>
<dbReference type="OrthoDB" id="265717at2759"/>
<dbReference type="InterPro" id="IPR001214">
    <property type="entry name" value="SET_dom"/>
</dbReference>
<dbReference type="PROSITE" id="PS50280">
    <property type="entry name" value="SET"/>
    <property type="match status" value="1"/>
</dbReference>
<feature type="region of interest" description="Disordered" evidence="1">
    <location>
        <begin position="273"/>
        <end position="315"/>
    </location>
</feature>
<dbReference type="PaxDb" id="214684-Q5K943"/>
<dbReference type="InterPro" id="IPR053185">
    <property type="entry name" value="SET_domain_protein"/>
</dbReference>
<dbReference type="KEGG" id="cne:CNK03280"/>